<dbReference type="InterPro" id="IPR001707">
    <property type="entry name" value="Cmp_AcTrfase"/>
</dbReference>
<accession>R9R0A6</accession>
<reference evidence="1" key="1">
    <citation type="submission" date="2012-06" db="EMBL/GenBank/DDBJ databases">
        <title>A novel metagenomic alpha-L-rhamnosidase with high activity on rutin.</title>
        <authorList>
            <person name="Rabausch U."/>
            <person name="Streit W.R."/>
        </authorList>
    </citation>
    <scope>NUCLEOTIDE SEQUENCE</scope>
</reference>
<dbReference type="InterPro" id="IPR023213">
    <property type="entry name" value="CAT-like_dom_sf"/>
</dbReference>
<evidence type="ECO:0000313" key="1">
    <source>
        <dbReference type="EMBL" id="AGH13548.1"/>
    </source>
</evidence>
<dbReference type="PANTHER" id="PTHR38474:SF1">
    <property type="entry name" value="SLR0299 PROTEIN"/>
    <property type="match status" value="1"/>
</dbReference>
<sequence>MKKQVNPDDTVRAEAYRLWMSSPMPMVTLTKTVDVTGLVKYGRKHEMKFNMLLCWCIGNAASGLKEFFLLPEKDGLYQYDTLSVNVIVQNIKGGINSCDIPVTDSLDEFNREYLRLTSVASSTCESTFLKDTMVVGTSAIIRTELDSITNQYTDMFTNPMVMWGRYRRKWFRYLLPISFQFHHVQMDGMQGAQFLAELQRQINDNTL</sequence>
<dbReference type="PANTHER" id="PTHR38474">
    <property type="entry name" value="SLR0299 PROTEIN"/>
    <property type="match status" value="1"/>
</dbReference>
<dbReference type="EMBL" id="JX188020">
    <property type="protein sequence ID" value="AGH13548.1"/>
    <property type="molecule type" value="Genomic_DNA"/>
</dbReference>
<protein>
    <recommendedName>
        <fullName evidence="2">Chloramphenicol acetyltransferase</fullName>
    </recommendedName>
</protein>
<dbReference type="GO" id="GO:0008811">
    <property type="term" value="F:chloramphenicol O-acetyltransferase activity"/>
    <property type="evidence" value="ECO:0007669"/>
    <property type="project" value="InterPro"/>
</dbReference>
<evidence type="ECO:0008006" key="2">
    <source>
        <dbReference type="Google" id="ProtNLM"/>
    </source>
</evidence>
<dbReference type="NCBIfam" id="NF040637">
    <property type="entry name" value="CatA_like_2"/>
    <property type="match status" value="1"/>
</dbReference>
<proteinExistence type="predicted"/>
<organism evidence="1">
    <name type="scientific">uncultured bacterium pUR16A2</name>
    <dbReference type="NCBI Taxonomy" id="1204710"/>
    <lineage>
        <taxon>Bacteria</taxon>
        <taxon>environmental samples</taxon>
    </lineage>
</organism>
<dbReference type="Gene3D" id="3.30.559.10">
    <property type="entry name" value="Chloramphenicol acetyltransferase-like domain"/>
    <property type="match status" value="1"/>
</dbReference>
<dbReference type="SMART" id="SM01059">
    <property type="entry name" value="CAT"/>
    <property type="match status" value="1"/>
</dbReference>
<name>R9R0A6_9BACT</name>
<dbReference type="SUPFAM" id="SSF52777">
    <property type="entry name" value="CoA-dependent acyltransferases"/>
    <property type="match status" value="1"/>
</dbReference>
<dbReference type="Pfam" id="PF00302">
    <property type="entry name" value="CAT"/>
    <property type="match status" value="1"/>
</dbReference>
<dbReference type="AlphaFoldDB" id="R9R0A6"/>